<gene>
    <name evidence="2" type="ORF">C8E97_2176</name>
</gene>
<dbReference type="PROSITE" id="PS50943">
    <property type="entry name" value="HTH_CROC1"/>
    <property type="match status" value="1"/>
</dbReference>
<dbReference type="Proteomes" id="UP000282084">
    <property type="component" value="Unassembled WGS sequence"/>
</dbReference>
<dbReference type="InterPro" id="IPR001387">
    <property type="entry name" value="Cro/C1-type_HTH"/>
</dbReference>
<dbReference type="AlphaFoldDB" id="A0A495VWM0"/>
<proteinExistence type="predicted"/>
<comment type="caution">
    <text evidence="2">The sequence shown here is derived from an EMBL/GenBank/DDBJ whole genome shotgun (WGS) entry which is preliminary data.</text>
</comment>
<dbReference type="Gene3D" id="1.10.260.40">
    <property type="entry name" value="lambda repressor-like DNA-binding domains"/>
    <property type="match status" value="1"/>
</dbReference>
<organism evidence="2 3">
    <name type="scientific">Saccharothrix australiensis</name>
    <dbReference type="NCBI Taxonomy" id="2072"/>
    <lineage>
        <taxon>Bacteria</taxon>
        <taxon>Bacillati</taxon>
        <taxon>Actinomycetota</taxon>
        <taxon>Actinomycetes</taxon>
        <taxon>Pseudonocardiales</taxon>
        <taxon>Pseudonocardiaceae</taxon>
        <taxon>Saccharothrix</taxon>
    </lineage>
</organism>
<dbReference type="GO" id="GO:0003677">
    <property type="term" value="F:DNA binding"/>
    <property type="evidence" value="ECO:0007669"/>
    <property type="project" value="InterPro"/>
</dbReference>
<dbReference type="Pfam" id="PF01381">
    <property type="entry name" value="HTH_3"/>
    <property type="match status" value="1"/>
</dbReference>
<name>A0A495VWM0_9PSEU</name>
<dbReference type="RefSeq" id="WP_121004024.1">
    <property type="nucleotide sequence ID" value="NZ_RBXO01000001.1"/>
</dbReference>
<keyword evidence="3" id="KW-1185">Reference proteome</keyword>
<feature type="domain" description="HTH cro/C1-type" evidence="1">
    <location>
        <begin position="35"/>
        <end position="77"/>
    </location>
</feature>
<evidence type="ECO:0000313" key="2">
    <source>
        <dbReference type="EMBL" id="RKT53604.1"/>
    </source>
</evidence>
<dbReference type="InterPro" id="IPR010982">
    <property type="entry name" value="Lambda_DNA-bd_dom_sf"/>
</dbReference>
<evidence type="ECO:0000259" key="1">
    <source>
        <dbReference type="PROSITE" id="PS50943"/>
    </source>
</evidence>
<dbReference type="SUPFAM" id="SSF47413">
    <property type="entry name" value="lambda repressor-like DNA-binding domains"/>
    <property type="match status" value="1"/>
</dbReference>
<dbReference type="OrthoDB" id="2679623at2"/>
<protein>
    <submittedName>
        <fullName evidence="2">Helix-turn-helix protein</fullName>
    </submittedName>
</protein>
<sequence>MDGQPGPVPRTLPEKVDYLIRNVHPRGRKPYTHPEIAEQTGLSTGLLSALRSGKNQNPTKDTLERLARFFGVPEAFFFDEQTADQVTAQIALAAMLRDAGIAQVAARMVGLSQGSLEAVQAMTEQLRKLEGLEADDA</sequence>
<reference evidence="2 3" key="1">
    <citation type="submission" date="2018-10" db="EMBL/GenBank/DDBJ databases">
        <title>Sequencing the genomes of 1000 actinobacteria strains.</title>
        <authorList>
            <person name="Klenk H.-P."/>
        </authorList>
    </citation>
    <scope>NUCLEOTIDE SEQUENCE [LARGE SCALE GENOMIC DNA]</scope>
    <source>
        <strain evidence="2 3">DSM 43800</strain>
    </source>
</reference>
<dbReference type="CDD" id="cd00093">
    <property type="entry name" value="HTH_XRE"/>
    <property type="match status" value="1"/>
</dbReference>
<dbReference type="EMBL" id="RBXO01000001">
    <property type="protein sequence ID" value="RKT53604.1"/>
    <property type="molecule type" value="Genomic_DNA"/>
</dbReference>
<evidence type="ECO:0000313" key="3">
    <source>
        <dbReference type="Proteomes" id="UP000282084"/>
    </source>
</evidence>
<accession>A0A495VWM0</accession>